<dbReference type="Pfam" id="PF01266">
    <property type="entry name" value="DAO"/>
    <property type="match status" value="1"/>
</dbReference>
<dbReference type="InterPro" id="IPR036188">
    <property type="entry name" value="FAD/NAD-bd_sf"/>
</dbReference>
<dbReference type="InterPro" id="IPR006076">
    <property type="entry name" value="FAD-dep_OxRdtase"/>
</dbReference>
<dbReference type="Gene3D" id="3.30.9.10">
    <property type="entry name" value="D-Amino Acid Oxidase, subunit A, domain 2"/>
    <property type="match status" value="2"/>
</dbReference>
<dbReference type="Proteomes" id="UP000199382">
    <property type="component" value="Unassembled WGS sequence"/>
</dbReference>
<name>A0A1G9CT18_9RHOB</name>
<sequence>MARIDVTIRGAGIFGMACAWEMVRRGAKIRVIDTKGVFAGCSGGLVGALAPHVPERWNAKKAFQFESLIMAEEFWRDVSQASGEDPGYARTGRLQQILDEEGLTRARERAVEAETLWQGKAVWNVVRAEEFGDWAPVTPTGWLIHDTLTARLHPRKAGAALAAAFQSAGGELVIGEAENEGALLWATGVEGLSDLSAETGKTIGAPIKGQAALLKLDRPDAPQYLADSTHGIPHVDGTFAIGSTTEREYDDPFSTDSQIDDVVGRAKAACPALADAPIIARWAGLRPRSRSRAPILGAWPDRDAHFVANGGFKIGFGMAAKVAQVMADLILEGKDAIPEGFRVEDNL</sequence>
<evidence type="ECO:0000259" key="2">
    <source>
        <dbReference type="Pfam" id="PF01266"/>
    </source>
</evidence>
<dbReference type="EMBL" id="FNEK01000044">
    <property type="protein sequence ID" value="SDK54605.1"/>
    <property type="molecule type" value="Genomic_DNA"/>
</dbReference>
<evidence type="ECO:0000313" key="4">
    <source>
        <dbReference type="Proteomes" id="UP000199382"/>
    </source>
</evidence>
<gene>
    <name evidence="3" type="ORF">SAMN04488026_104431</name>
</gene>
<dbReference type="STRING" id="571298.SAMN04488026_104431"/>
<accession>A0A1G9CT18</accession>
<dbReference type="Gene3D" id="3.50.50.60">
    <property type="entry name" value="FAD/NAD(P)-binding domain"/>
    <property type="match status" value="2"/>
</dbReference>
<keyword evidence="4" id="KW-1185">Reference proteome</keyword>
<dbReference type="PANTHER" id="PTHR13847:SF289">
    <property type="entry name" value="GLYCINE OXIDASE"/>
    <property type="match status" value="1"/>
</dbReference>
<evidence type="ECO:0000256" key="1">
    <source>
        <dbReference type="ARBA" id="ARBA00023002"/>
    </source>
</evidence>
<dbReference type="AlphaFoldDB" id="A0A1G9CT18"/>
<dbReference type="OrthoDB" id="7818064at2"/>
<dbReference type="PANTHER" id="PTHR13847">
    <property type="entry name" value="SARCOSINE DEHYDROGENASE-RELATED"/>
    <property type="match status" value="1"/>
</dbReference>
<organism evidence="3 4">
    <name type="scientific">Aliiruegeria lutimaris</name>
    <dbReference type="NCBI Taxonomy" id="571298"/>
    <lineage>
        <taxon>Bacteria</taxon>
        <taxon>Pseudomonadati</taxon>
        <taxon>Pseudomonadota</taxon>
        <taxon>Alphaproteobacteria</taxon>
        <taxon>Rhodobacterales</taxon>
        <taxon>Roseobacteraceae</taxon>
        <taxon>Aliiruegeria</taxon>
    </lineage>
</organism>
<protein>
    <submittedName>
        <fullName evidence="3">Glycine/D-amino acid oxidase</fullName>
    </submittedName>
</protein>
<dbReference type="RefSeq" id="WP_093160019.1">
    <property type="nucleotide sequence ID" value="NZ_FNEK01000044.1"/>
</dbReference>
<feature type="domain" description="FAD dependent oxidoreductase" evidence="2">
    <location>
        <begin position="5"/>
        <end position="329"/>
    </location>
</feature>
<reference evidence="3 4" key="1">
    <citation type="submission" date="2016-10" db="EMBL/GenBank/DDBJ databases">
        <authorList>
            <person name="de Groot N.N."/>
        </authorList>
    </citation>
    <scope>NUCLEOTIDE SEQUENCE [LARGE SCALE GENOMIC DNA]</scope>
    <source>
        <strain evidence="3 4">DSM 25294</strain>
    </source>
</reference>
<evidence type="ECO:0000313" key="3">
    <source>
        <dbReference type="EMBL" id="SDK54605.1"/>
    </source>
</evidence>
<keyword evidence="1" id="KW-0560">Oxidoreductase</keyword>
<dbReference type="SUPFAM" id="SSF51971">
    <property type="entry name" value="Nucleotide-binding domain"/>
    <property type="match status" value="1"/>
</dbReference>
<dbReference type="GO" id="GO:0016491">
    <property type="term" value="F:oxidoreductase activity"/>
    <property type="evidence" value="ECO:0007669"/>
    <property type="project" value="UniProtKB-KW"/>
</dbReference>
<proteinExistence type="predicted"/>
<dbReference type="GO" id="GO:0005737">
    <property type="term" value="C:cytoplasm"/>
    <property type="evidence" value="ECO:0007669"/>
    <property type="project" value="TreeGrafter"/>
</dbReference>